<dbReference type="GO" id="GO:0016740">
    <property type="term" value="F:transferase activity"/>
    <property type="evidence" value="ECO:0007669"/>
    <property type="project" value="UniProtKB-KW"/>
</dbReference>
<dbReference type="EMBL" id="LR031568">
    <property type="protein sequence ID" value="VDC62190.1"/>
    <property type="molecule type" value="Genomic_DNA"/>
</dbReference>
<evidence type="ECO:0008006" key="4">
    <source>
        <dbReference type="Google" id="ProtNLM"/>
    </source>
</evidence>
<name>A0A3P5YL89_BRACM</name>
<dbReference type="Gramene" id="A09p55330.2_BraZ1">
    <property type="protein sequence ID" value="A09p55330.2_BraZ1.CDS.1"/>
    <property type="gene ID" value="A09g55330.2_BraZ1"/>
</dbReference>
<protein>
    <recommendedName>
        <fullName evidence="4">Acetyltransferase</fullName>
    </recommendedName>
</protein>
<dbReference type="PANTHER" id="PTHR31896:SF42">
    <property type="entry name" value="ANTHRANILATE N-HYDROXYCINNAMOYL_BENZOYLTRANSFERASE-LIKE PROTEIN"/>
    <property type="match status" value="1"/>
</dbReference>
<dbReference type="Pfam" id="PF02458">
    <property type="entry name" value="Transferase"/>
    <property type="match status" value="1"/>
</dbReference>
<accession>A0A3P5YL89</accession>
<reference evidence="3" key="1">
    <citation type="submission" date="2018-11" db="EMBL/GenBank/DDBJ databases">
        <authorList>
            <consortium name="Genoscope - CEA"/>
            <person name="William W."/>
        </authorList>
    </citation>
    <scope>NUCLEOTIDE SEQUENCE</scope>
</reference>
<dbReference type="EMBL" id="LS974625">
    <property type="protein sequence ID" value="CAG7865066.1"/>
    <property type="molecule type" value="Genomic_DNA"/>
</dbReference>
<proteinExistence type="predicted"/>
<evidence type="ECO:0000256" key="1">
    <source>
        <dbReference type="ARBA" id="ARBA00022679"/>
    </source>
</evidence>
<organism evidence="3">
    <name type="scientific">Brassica campestris</name>
    <name type="common">Field mustard</name>
    <dbReference type="NCBI Taxonomy" id="3711"/>
    <lineage>
        <taxon>Eukaryota</taxon>
        <taxon>Viridiplantae</taxon>
        <taxon>Streptophyta</taxon>
        <taxon>Embryophyta</taxon>
        <taxon>Tracheophyta</taxon>
        <taxon>Spermatophyta</taxon>
        <taxon>Magnoliopsida</taxon>
        <taxon>eudicotyledons</taxon>
        <taxon>Gunneridae</taxon>
        <taxon>Pentapetalae</taxon>
        <taxon>rosids</taxon>
        <taxon>malvids</taxon>
        <taxon>Brassicales</taxon>
        <taxon>Brassicaceae</taxon>
        <taxon>Brassiceae</taxon>
        <taxon>Brassica</taxon>
    </lineage>
</organism>
<dbReference type="Proteomes" id="UP000694005">
    <property type="component" value="Chromosome A09"/>
</dbReference>
<dbReference type="AlphaFoldDB" id="A0A3P5YL89"/>
<evidence type="ECO:0000313" key="3">
    <source>
        <dbReference type="EMBL" id="VDC62190.1"/>
    </source>
</evidence>
<dbReference type="InterPro" id="IPR023213">
    <property type="entry name" value="CAT-like_dom_sf"/>
</dbReference>
<evidence type="ECO:0000313" key="2">
    <source>
        <dbReference type="EMBL" id="CAG7865066.1"/>
    </source>
</evidence>
<sequence>MGGPVVLISSSIVQPGNSGQSGRTKIHLTPFDLSLLQVDCPQRGLLFPQPDQDFHLISRLKSSLSAALEIYFPFAGRLAKVENLEDNNTVSFHIDCDGSGARFLHAEAKSLSVSDILQPHGEVPDFIKHFFPADGLKNSDGVTEPLLAVQVTEMKDGVFLGYYYNHMVADGVSMWNFLHTWSMICSSGSSSGQQPLVLKRWFLEGVSYPIHIPVSEAEKPPPPPSREPSSVPVTKDRVFHFTKKNISDLKAKANSEVGSSDMNISSLQAVSAHMWRSIIRHSGLTGEGETHCKVVVDLRQRVNPPLEKDCFGNMVYITPATTTVEELLGRGLGWAALQISKLVSSQTNENCKAFAEDWVSNVKNLKTGVGSRMAGDTVLVSSSPRFDVYRNDFGWGKPVAVRAGPGNSISGKLVLFPGIDEGSFDIQATLWCDVLVSLLADVEFLEHVTTMV</sequence>
<gene>
    <name evidence="3" type="ORF">BRAA09T39801Z</name>
    <name evidence="2" type="ORF">BRAPAZ1V2_A09P55330.2</name>
</gene>
<dbReference type="Gene3D" id="3.30.559.10">
    <property type="entry name" value="Chloramphenicol acetyltransferase-like domain"/>
    <property type="match status" value="2"/>
</dbReference>
<dbReference type="InterPro" id="IPR051283">
    <property type="entry name" value="Sec_Metabolite_Acyltrans"/>
</dbReference>
<dbReference type="PANTHER" id="PTHR31896">
    <property type="entry name" value="FAMILY REGULATORY PROTEIN, PUTATIVE (AFU_ORTHOLOGUE AFUA_3G14730)-RELATED"/>
    <property type="match status" value="1"/>
</dbReference>
<keyword evidence="1" id="KW-0808">Transferase</keyword>